<dbReference type="AlphaFoldDB" id="A0A7H0LFJ5"/>
<keyword evidence="1" id="KW-0812">Transmembrane</keyword>
<feature type="transmembrane region" description="Helical" evidence="1">
    <location>
        <begin position="148"/>
        <end position="168"/>
    </location>
</feature>
<dbReference type="KEGG" id="spap:H3Z74_17085"/>
<feature type="transmembrane region" description="Helical" evidence="1">
    <location>
        <begin position="64"/>
        <end position="84"/>
    </location>
</feature>
<accession>A0A7H0LFJ5</accession>
<dbReference type="RefSeq" id="WP_187760776.1">
    <property type="nucleotide sequence ID" value="NZ_CP061038.1"/>
</dbReference>
<evidence type="ECO:0000313" key="3">
    <source>
        <dbReference type="Proteomes" id="UP000516148"/>
    </source>
</evidence>
<evidence type="ECO:0000313" key="2">
    <source>
        <dbReference type="EMBL" id="QNQ08448.1"/>
    </source>
</evidence>
<feature type="transmembrane region" description="Helical" evidence="1">
    <location>
        <begin position="6"/>
        <end position="24"/>
    </location>
</feature>
<feature type="transmembrane region" description="Helical" evidence="1">
    <location>
        <begin position="115"/>
        <end position="142"/>
    </location>
</feature>
<reference evidence="2 3" key="1">
    <citation type="submission" date="2020-09" db="EMBL/GenBank/DDBJ databases">
        <title>Sphingomonas sp., a new species isolated from pork steak.</title>
        <authorList>
            <person name="Heidler von Heilborn D."/>
        </authorList>
    </citation>
    <scope>NUCLEOTIDE SEQUENCE [LARGE SCALE GENOMIC DNA]</scope>
    <source>
        <strain evidence="3">S8-3T</strain>
    </source>
</reference>
<feature type="transmembrane region" description="Helical" evidence="1">
    <location>
        <begin position="175"/>
        <end position="195"/>
    </location>
</feature>
<dbReference type="EMBL" id="CP061038">
    <property type="protein sequence ID" value="QNQ08448.1"/>
    <property type="molecule type" value="Genomic_DNA"/>
</dbReference>
<sequence>MAESLTWLAAIPILIGAAAGGWALRRAWRLRIEERLPWMLGGWAILIATLLWPAWVLGAARGPFIAVALIPAGVLAVVTSGATVKAARADGNGRNNDQSLAPEPLERPSTAWRTILRWLLAGPIGMIAAMAVGVCYAVWVPGEPQTRLLISGLMVPVLWGGAMAWTLADSRILRATAMLAGVTLICFTAAILRGFA</sequence>
<keyword evidence="1" id="KW-1133">Transmembrane helix</keyword>
<evidence type="ECO:0000256" key="1">
    <source>
        <dbReference type="SAM" id="Phobius"/>
    </source>
</evidence>
<proteinExistence type="predicted"/>
<dbReference type="Proteomes" id="UP000516148">
    <property type="component" value="Chromosome"/>
</dbReference>
<gene>
    <name evidence="2" type="ORF">H3Z74_17085</name>
</gene>
<name>A0A7H0LFJ5_9SPHN</name>
<feature type="transmembrane region" description="Helical" evidence="1">
    <location>
        <begin position="36"/>
        <end position="58"/>
    </location>
</feature>
<protein>
    <submittedName>
        <fullName evidence="2">Uncharacterized protein</fullName>
    </submittedName>
</protein>
<keyword evidence="3" id="KW-1185">Reference proteome</keyword>
<keyword evidence="1" id="KW-0472">Membrane</keyword>
<organism evidence="2 3">
    <name type="scientific">Sphingomonas alpina</name>
    <dbReference type="NCBI Taxonomy" id="653931"/>
    <lineage>
        <taxon>Bacteria</taxon>
        <taxon>Pseudomonadati</taxon>
        <taxon>Pseudomonadota</taxon>
        <taxon>Alphaproteobacteria</taxon>
        <taxon>Sphingomonadales</taxon>
        <taxon>Sphingomonadaceae</taxon>
        <taxon>Sphingomonas</taxon>
    </lineage>
</organism>